<protein>
    <recommendedName>
        <fullName evidence="5">5-formyltetrahydrofolate cyclo-ligase</fullName>
        <ecNumber evidence="5">6.3.3.2</ecNumber>
    </recommendedName>
</protein>
<dbReference type="SUPFAM" id="SSF100950">
    <property type="entry name" value="NagB/RpiA/CoA transferase-like"/>
    <property type="match status" value="1"/>
</dbReference>
<dbReference type="AlphaFoldDB" id="C8VVU0"/>
<feature type="binding site" evidence="4">
    <location>
        <begin position="134"/>
        <end position="142"/>
    </location>
    <ligand>
        <name>ATP</name>
        <dbReference type="ChEBI" id="CHEBI:30616"/>
    </ligand>
</feature>
<dbReference type="HOGENOM" id="CLU_066245_2_2_9"/>
<keyword evidence="7" id="KW-1185">Reference proteome</keyword>
<dbReference type="NCBIfam" id="TIGR02727">
    <property type="entry name" value="MTHFS_bact"/>
    <property type="match status" value="1"/>
</dbReference>
<evidence type="ECO:0000256" key="3">
    <source>
        <dbReference type="ARBA" id="ARBA00022840"/>
    </source>
</evidence>
<reference evidence="6 7" key="1">
    <citation type="journal article" date="2009" name="Stand. Genomic Sci.">
        <title>Complete genome sequence of Desulfotomaculum acetoxidans type strain (5575).</title>
        <authorList>
            <person name="Spring S."/>
            <person name="Lapidus A."/>
            <person name="Schroder M."/>
            <person name="Gleim D."/>
            <person name="Sims D."/>
            <person name="Meincke L."/>
            <person name="Glavina Del Rio T."/>
            <person name="Tice H."/>
            <person name="Copeland A."/>
            <person name="Cheng J.F."/>
            <person name="Lucas S."/>
            <person name="Chen F."/>
            <person name="Nolan M."/>
            <person name="Bruce D."/>
            <person name="Goodwin L."/>
            <person name="Pitluck S."/>
            <person name="Ivanova N."/>
            <person name="Mavromatis K."/>
            <person name="Mikhailova N."/>
            <person name="Pati A."/>
            <person name="Chen A."/>
            <person name="Palaniappan K."/>
            <person name="Land M."/>
            <person name="Hauser L."/>
            <person name="Chang Y.J."/>
            <person name="Jeffries C.D."/>
            <person name="Chain P."/>
            <person name="Saunders E."/>
            <person name="Brettin T."/>
            <person name="Detter J.C."/>
            <person name="Goker M."/>
            <person name="Bristow J."/>
            <person name="Eisen J.A."/>
            <person name="Markowitz V."/>
            <person name="Hugenholtz P."/>
            <person name="Kyrpides N.C."/>
            <person name="Klenk H.P."/>
            <person name="Han C."/>
        </authorList>
    </citation>
    <scope>NUCLEOTIDE SEQUENCE [LARGE SCALE GENOMIC DNA]</scope>
    <source>
        <strain evidence="7">ATCC 49208 / DSM 771 / VKM B-1644</strain>
    </source>
</reference>
<keyword evidence="6" id="KW-0436">Ligase</keyword>
<name>C8VVU0_DESAS</name>
<feature type="binding site" evidence="4">
    <location>
        <position position="54"/>
    </location>
    <ligand>
        <name>substrate</name>
    </ligand>
</feature>
<dbReference type="GO" id="GO:0005524">
    <property type="term" value="F:ATP binding"/>
    <property type="evidence" value="ECO:0007669"/>
    <property type="project" value="UniProtKB-KW"/>
</dbReference>
<dbReference type="PANTHER" id="PTHR23407:SF1">
    <property type="entry name" value="5-FORMYLTETRAHYDROFOLATE CYCLO-LIGASE"/>
    <property type="match status" value="1"/>
</dbReference>
<keyword evidence="5" id="KW-0479">Metal-binding</keyword>
<dbReference type="InterPro" id="IPR024185">
    <property type="entry name" value="FTHF_cligase-like_sf"/>
</dbReference>
<dbReference type="OrthoDB" id="9801938at2"/>
<sequence>MSKSELRKRVMEDRKAIPAAEAKEKSDIIQQRVLSMDEYAKASTIMLYLDFRNEVQTDKIIIDALSKGKRISIPVSDVATKRLTPSQIMDYPGDLTEGTYGILEPRQECIRPLEPEDLDLIIVPGVAFDEECNRLGYGAGFYDRFLPRTRPGTVFIALAFEMQIHAKVYQQSHDCPVHYVVTENRVIKKLSES</sequence>
<comment type="similarity">
    <text evidence="1 5">Belongs to the 5-formyltetrahydrofolate cyclo-ligase family.</text>
</comment>
<gene>
    <name evidence="6" type="ordered locus">Dtox_3509</name>
</gene>
<feature type="binding site" evidence="4">
    <location>
        <begin position="3"/>
        <end position="7"/>
    </location>
    <ligand>
        <name>ATP</name>
        <dbReference type="ChEBI" id="CHEBI:30616"/>
    </ligand>
</feature>
<evidence type="ECO:0000256" key="2">
    <source>
        <dbReference type="ARBA" id="ARBA00022741"/>
    </source>
</evidence>
<dbReference type="Gene3D" id="3.40.50.10420">
    <property type="entry name" value="NagB/RpiA/CoA transferase-like"/>
    <property type="match status" value="1"/>
</dbReference>
<dbReference type="Pfam" id="PF01812">
    <property type="entry name" value="5-FTHF_cyc-lig"/>
    <property type="match status" value="1"/>
</dbReference>
<dbReference type="PANTHER" id="PTHR23407">
    <property type="entry name" value="ATPASE INHIBITOR/5-FORMYLTETRAHYDROFOLATE CYCLO-LIGASE"/>
    <property type="match status" value="1"/>
</dbReference>
<feature type="binding site" evidence="4">
    <location>
        <position position="49"/>
    </location>
    <ligand>
        <name>substrate</name>
    </ligand>
</feature>
<dbReference type="KEGG" id="dae:Dtox_3509"/>
<organism evidence="6 7">
    <name type="scientific">Desulfofarcimen acetoxidans (strain ATCC 49208 / DSM 771 / KCTC 5769 / VKM B-1644 / 5575)</name>
    <name type="common">Desulfotomaculum acetoxidans</name>
    <dbReference type="NCBI Taxonomy" id="485916"/>
    <lineage>
        <taxon>Bacteria</taxon>
        <taxon>Bacillati</taxon>
        <taxon>Bacillota</taxon>
        <taxon>Clostridia</taxon>
        <taxon>Eubacteriales</taxon>
        <taxon>Peptococcaceae</taxon>
        <taxon>Desulfofarcimen</taxon>
    </lineage>
</organism>
<dbReference type="STRING" id="485916.Dtox_3509"/>
<evidence type="ECO:0000313" key="6">
    <source>
        <dbReference type="EMBL" id="ACV64227.1"/>
    </source>
</evidence>
<dbReference type="eggNOG" id="COG0212">
    <property type="taxonomic scope" value="Bacteria"/>
</dbReference>
<evidence type="ECO:0000313" key="7">
    <source>
        <dbReference type="Proteomes" id="UP000002217"/>
    </source>
</evidence>
<dbReference type="GO" id="GO:0030272">
    <property type="term" value="F:5-formyltetrahydrofolate cyclo-ligase activity"/>
    <property type="evidence" value="ECO:0007669"/>
    <property type="project" value="UniProtKB-EC"/>
</dbReference>
<evidence type="ECO:0000256" key="4">
    <source>
        <dbReference type="PIRSR" id="PIRSR006806-1"/>
    </source>
</evidence>
<dbReference type="EMBL" id="CP001720">
    <property type="protein sequence ID" value="ACV64227.1"/>
    <property type="molecule type" value="Genomic_DNA"/>
</dbReference>
<dbReference type="InterPro" id="IPR002698">
    <property type="entry name" value="FTHF_cligase"/>
</dbReference>
<keyword evidence="2 4" id="KW-0547">Nucleotide-binding</keyword>
<dbReference type="InterPro" id="IPR037171">
    <property type="entry name" value="NagB/RpiA_transferase-like"/>
</dbReference>
<dbReference type="GO" id="GO:0009396">
    <property type="term" value="P:folic acid-containing compound biosynthetic process"/>
    <property type="evidence" value="ECO:0007669"/>
    <property type="project" value="TreeGrafter"/>
</dbReference>
<dbReference type="PIRSF" id="PIRSF006806">
    <property type="entry name" value="FTHF_cligase"/>
    <property type="match status" value="1"/>
</dbReference>
<dbReference type="GO" id="GO:0046872">
    <property type="term" value="F:metal ion binding"/>
    <property type="evidence" value="ECO:0007669"/>
    <property type="project" value="UniProtKB-KW"/>
</dbReference>
<comment type="catalytic activity">
    <reaction evidence="5">
        <text>(6S)-5-formyl-5,6,7,8-tetrahydrofolate + ATP = (6R)-5,10-methenyltetrahydrofolate + ADP + phosphate</text>
        <dbReference type="Rhea" id="RHEA:10488"/>
        <dbReference type="ChEBI" id="CHEBI:30616"/>
        <dbReference type="ChEBI" id="CHEBI:43474"/>
        <dbReference type="ChEBI" id="CHEBI:57455"/>
        <dbReference type="ChEBI" id="CHEBI:57457"/>
        <dbReference type="ChEBI" id="CHEBI:456216"/>
        <dbReference type="EC" id="6.3.3.2"/>
    </reaction>
</comment>
<keyword evidence="5" id="KW-0460">Magnesium</keyword>
<evidence type="ECO:0000256" key="1">
    <source>
        <dbReference type="ARBA" id="ARBA00010638"/>
    </source>
</evidence>
<dbReference type="RefSeq" id="WP_015758917.1">
    <property type="nucleotide sequence ID" value="NC_013216.1"/>
</dbReference>
<evidence type="ECO:0000256" key="5">
    <source>
        <dbReference type="RuleBase" id="RU361279"/>
    </source>
</evidence>
<dbReference type="EC" id="6.3.3.2" evidence="5"/>
<accession>C8VVU0</accession>
<dbReference type="GO" id="GO:0035999">
    <property type="term" value="P:tetrahydrofolate interconversion"/>
    <property type="evidence" value="ECO:0007669"/>
    <property type="project" value="TreeGrafter"/>
</dbReference>
<comment type="cofactor">
    <cofactor evidence="5">
        <name>Mg(2+)</name>
        <dbReference type="ChEBI" id="CHEBI:18420"/>
    </cofactor>
</comment>
<dbReference type="Proteomes" id="UP000002217">
    <property type="component" value="Chromosome"/>
</dbReference>
<keyword evidence="3 4" id="KW-0067">ATP-binding</keyword>
<proteinExistence type="inferred from homology"/>